<evidence type="ECO:0000313" key="6">
    <source>
        <dbReference type="RefSeq" id="XP_010456611.1"/>
    </source>
</evidence>
<dbReference type="InterPro" id="IPR025476">
    <property type="entry name" value="Helitron_helicase-like"/>
</dbReference>
<comment type="similarity">
    <text evidence="1">Belongs to the helicase family.</text>
</comment>
<feature type="domain" description="DNA helicase Pif1-like DEAD-box helicase" evidence="2">
    <location>
        <begin position="895"/>
        <end position="1097"/>
    </location>
</feature>
<protein>
    <recommendedName>
        <fullName evidence="1">ATP-dependent DNA helicase</fullName>
        <ecNumber evidence="1">5.6.2.3</ecNumber>
    </recommendedName>
</protein>
<dbReference type="RefSeq" id="XP_010456611.1">
    <property type="nucleotide sequence ID" value="XM_010458309.1"/>
</dbReference>
<feature type="domain" description="Helitron helicase-like" evidence="3">
    <location>
        <begin position="321"/>
        <end position="503"/>
    </location>
</feature>
<keyword evidence="1" id="KW-0227">DNA damage</keyword>
<evidence type="ECO:0000259" key="2">
    <source>
        <dbReference type="Pfam" id="PF05970"/>
    </source>
</evidence>
<evidence type="ECO:0000259" key="3">
    <source>
        <dbReference type="Pfam" id="PF14214"/>
    </source>
</evidence>
<proteinExistence type="inferred from homology"/>
<keyword evidence="5" id="KW-1185">Reference proteome</keyword>
<dbReference type="Pfam" id="PF05970">
    <property type="entry name" value="PIF1"/>
    <property type="match status" value="1"/>
</dbReference>
<dbReference type="InterPro" id="IPR010285">
    <property type="entry name" value="DNA_helicase_pif1-like_DEAD"/>
</dbReference>
<evidence type="ECO:0000256" key="1">
    <source>
        <dbReference type="RuleBase" id="RU363044"/>
    </source>
</evidence>
<dbReference type="Pfam" id="PF14214">
    <property type="entry name" value="Helitron_like_N"/>
    <property type="match status" value="1"/>
</dbReference>
<reference evidence="6" key="2">
    <citation type="submission" date="2025-08" db="UniProtKB">
        <authorList>
            <consortium name="RefSeq"/>
        </authorList>
    </citation>
    <scope>IDENTIFICATION</scope>
    <source>
        <tissue evidence="6">Leaf</tissue>
    </source>
</reference>
<keyword evidence="1" id="KW-0233">DNA recombination</keyword>
<organism evidence="5 6">
    <name type="scientific">Camelina sativa</name>
    <name type="common">False flax</name>
    <name type="synonym">Myagrum sativum</name>
    <dbReference type="NCBI Taxonomy" id="90675"/>
    <lineage>
        <taxon>Eukaryota</taxon>
        <taxon>Viridiplantae</taxon>
        <taxon>Streptophyta</taxon>
        <taxon>Embryophyta</taxon>
        <taxon>Tracheophyta</taxon>
        <taxon>Spermatophyta</taxon>
        <taxon>Magnoliopsida</taxon>
        <taxon>eudicotyledons</taxon>
        <taxon>Gunneridae</taxon>
        <taxon>Pentapetalae</taxon>
        <taxon>rosids</taxon>
        <taxon>malvids</taxon>
        <taxon>Brassicales</taxon>
        <taxon>Brassicaceae</taxon>
        <taxon>Camelineae</taxon>
        <taxon>Camelina</taxon>
    </lineage>
</organism>
<dbReference type="InterPro" id="IPR027417">
    <property type="entry name" value="P-loop_NTPase"/>
</dbReference>
<evidence type="ECO:0000259" key="4">
    <source>
        <dbReference type="Pfam" id="PF21530"/>
    </source>
</evidence>
<dbReference type="GeneID" id="104738072"/>
<dbReference type="Proteomes" id="UP000694864">
    <property type="component" value="Chromosome 13"/>
</dbReference>
<sequence length="1340" mass="153452">MSDDAAPLNFVERPNPIDTRGGYLDHGDPEYKCQFCGAFMWYDERLNKRRNANNPSFSLCFLQGTVQLPLFKESPEFIKKMLTGTDRLSKHFQNNLRGYDMVFAITSLGGKVDKTVHQGKGPNMFQLQGSNYHLIGSMKPKEKDYAKFSQLYNVDTENEVPNRQTVMSKSKTSTTGGGKKNLKKEIIEPLIKMLDEVNLYVKHFRAASYRFASNADETFHMRIISDRVGLDGRNYTNPTVPEIAALIPGDFVKEMPERDIIIEEKTTGSLQRISEIHPSYLALQYLLIHIFGEDGFRPGIQKGFLGKPKTKKTKCISMRQWFAFRIQEREAESNTLLLSRRLFQQYVVDAYTAIESNRLKYIKLNQSKIRYENYSSIKEAAESWDINMGEQGNPISIPSLFTGGPRYMVQSYYDAMAICKHYGFPDLFITFTCNPKCPEITRYVKEHGLNANDRPDIICRIFKIKLESLMFDVTEKKLLGKTVAAMYTMEFQKRGLPHAHILLFMDQKSKLPTSDEINNIICVEIPDKDNKPELYEIIKDSMIHGLCGAANKNSPCMVDGKCSKMYPKSHSELNRVGKDGYSIYRRRRSSSFIEKGDFNCDNRWVVPYNEKYVSTAEAIWRIYKFPIQFRTTPVQKLSFHIEGKKPCYFRKDANIDEVLEKSINEDSQLTAWFYLNQINPTANQYLYSKIPAHYTWQGQRKQWRERKKGFSLGRINYVPRRMEPEYFMRILLNIFRGPKSFDDIKTYKGVIYNTYKEACFARGILDDDHIFIDSLLDAKKWCFGPQLRNLFANMILSECLSRPDHVWEQTWEHLSEDIKVMKRNEYNNPDLNLTDADKRNYTLVEIEKLMLMNGSSLLGIENLPKPSRESIDNSNHLIVEEMKYNREEQKEKHDNWEEFFFVYGFGGTGKTFMWKTLSAAVRYCGMIVLNTTSSGIASLLLPGGRTAHSRFGIPITPDDNTSCTMTPNSDVAKLMEEASLIIWDEAPMMSKYCFENLDRSLNDCVGKFGTKPFGGKVVVFGGDFRQILPVIHGAGRAEIVLSALNASYLWEHCKVLKLTKNMRLLSNKLSVDQAKEIIEFSNWILDGGDGKISEPNDGEALIDILEEFLITNVDDPIEAISREIYGDVELLQEKKDPTFFQERAILAPTNDDVNTINQSMLDKLPGEEKIYSSSDSIDPTDLESAENLIFTPVFLNSIKISGLPMHSLRLKIGAHVMLLRNLDPKGGLCNGTRLQVTQMADHVLEAMVITGDRARDLVLIPQIFIKPSDTKLPFKMRRTQFPIAFAFAMTINKSQGQSLTEVGLYLPRPVFSHGQLYIALSRVTSKKGLQILIVDKKGQI</sequence>
<dbReference type="PANTHER" id="PTHR10492:SF101">
    <property type="entry name" value="ATP-DEPENDENT DNA HELICASE"/>
    <property type="match status" value="1"/>
</dbReference>
<keyword evidence="1" id="KW-0234">DNA repair</keyword>
<keyword evidence="1" id="KW-0067">ATP-binding</keyword>
<keyword evidence="1" id="KW-0347">Helicase</keyword>
<gene>
    <name evidence="6" type="primary">LOC104738072</name>
</gene>
<dbReference type="Gene3D" id="3.40.50.300">
    <property type="entry name" value="P-loop containing nucleotide triphosphate hydrolases"/>
    <property type="match status" value="1"/>
</dbReference>
<dbReference type="SUPFAM" id="SSF52540">
    <property type="entry name" value="P-loop containing nucleoside triphosphate hydrolases"/>
    <property type="match status" value="2"/>
</dbReference>
<dbReference type="PANTHER" id="PTHR10492">
    <property type="match status" value="1"/>
</dbReference>
<keyword evidence="1" id="KW-0378">Hydrolase</keyword>
<feature type="domain" description="DNA helicase Pif1-like 2B" evidence="4">
    <location>
        <begin position="1194"/>
        <end position="1239"/>
    </location>
</feature>
<reference evidence="5" key="1">
    <citation type="journal article" date="2014" name="Nat. Commun.">
        <title>The emerging biofuel crop Camelina sativa retains a highly undifferentiated hexaploid genome structure.</title>
        <authorList>
            <person name="Kagale S."/>
            <person name="Koh C."/>
            <person name="Nixon J."/>
            <person name="Bollina V."/>
            <person name="Clarke W.E."/>
            <person name="Tuteja R."/>
            <person name="Spillane C."/>
            <person name="Robinson S.J."/>
            <person name="Links M.G."/>
            <person name="Clarke C."/>
            <person name="Higgins E.E."/>
            <person name="Huebert T."/>
            <person name="Sharpe A.G."/>
            <person name="Parkin I.A."/>
        </authorList>
    </citation>
    <scope>NUCLEOTIDE SEQUENCE [LARGE SCALE GENOMIC DNA]</scope>
    <source>
        <strain evidence="5">cv. DH55</strain>
    </source>
</reference>
<dbReference type="InterPro" id="IPR049163">
    <property type="entry name" value="Pif1-like_2B_dom"/>
</dbReference>
<name>A0ABM0VIB4_CAMSA</name>
<comment type="cofactor">
    <cofactor evidence="1">
        <name>Mg(2+)</name>
        <dbReference type="ChEBI" id="CHEBI:18420"/>
    </cofactor>
</comment>
<dbReference type="EC" id="5.6.2.3" evidence="1"/>
<accession>A0ABM0VIB4</accession>
<evidence type="ECO:0000313" key="5">
    <source>
        <dbReference type="Proteomes" id="UP000694864"/>
    </source>
</evidence>
<dbReference type="CDD" id="cd18809">
    <property type="entry name" value="SF1_C_RecD"/>
    <property type="match status" value="1"/>
</dbReference>
<comment type="catalytic activity">
    <reaction evidence="1">
        <text>ATP + H2O = ADP + phosphate + H(+)</text>
        <dbReference type="Rhea" id="RHEA:13065"/>
        <dbReference type="ChEBI" id="CHEBI:15377"/>
        <dbReference type="ChEBI" id="CHEBI:15378"/>
        <dbReference type="ChEBI" id="CHEBI:30616"/>
        <dbReference type="ChEBI" id="CHEBI:43474"/>
        <dbReference type="ChEBI" id="CHEBI:456216"/>
        <dbReference type="EC" id="5.6.2.3"/>
    </reaction>
</comment>
<dbReference type="Pfam" id="PF21530">
    <property type="entry name" value="Pif1_2B_dom"/>
    <property type="match status" value="1"/>
</dbReference>
<keyword evidence="1" id="KW-0547">Nucleotide-binding</keyword>